<dbReference type="GO" id="GO:0005506">
    <property type="term" value="F:iron ion binding"/>
    <property type="evidence" value="ECO:0007669"/>
    <property type="project" value="UniProtKB-ARBA"/>
</dbReference>
<proteinExistence type="predicted"/>
<dbReference type="SUPFAM" id="SSF51197">
    <property type="entry name" value="Clavaminate synthase-like"/>
    <property type="match status" value="1"/>
</dbReference>
<reference evidence="1 2" key="1">
    <citation type="submission" date="2015-06" db="EMBL/GenBank/DDBJ databases">
        <title>Improved classification and identification of acetic acid bacteria using matrix-assisted laser desorption/ionization time-of-flight mass spectrometry; Gluconobacter nephelii and Gluconobacter uchimurae are later heterotypic synonyms of Gluconobacter japonicus and Gluconobacter oxydans, respectively.</title>
        <authorList>
            <person name="Li L."/>
            <person name="Cleenwerck I."/>
            <person name="De Vuyst L."/>
            <person name="Vandamme P."/>
        </authorList>
    </citation>
    <scope>NUCLEOTIDE SEQUENCE [LARGE SCALE GENOMIC DNA]</scope>
    <source>
        <strain evidence="1 2">LMG 1663</strain>
    </source>
</reference>
<keyword evidence="1" id="KW-0560">Oxidoreductase</keyword>
<dbReference type="PATRIC" id="fig|104102.12.peg.1704"/>
<dbReference type="PANTHER" id="PTHR20883">
    <property type="entry name" value="PHYTANOYL-COA DIOXYGENASE DOMAIN CONTAINING 1"/>
    <property type="match status" value="1"/>
</dbReference>
<evidence type="ECO:0000313" key="1">
    <source>
        <dbReference type="EMBL" id="KXV59430.1"/>
    </source>
</evidence>
<comment type="caution">
    <text evidence="1">The sequence shown here is derived from an EMBL/GenBank/DDBJ whole genome shotgun (WGS) entry which is preliminary data.</text>
</comment>
<dbReference type="AlphaFoldDB" id="A0A149U229"/>
<organism evidence="1 2">
    <name type="scientific">Acetobacter tropicalis</name>
    <dbReference type="NCBI Taxonomy" id="104102"/>
    <lineage>
        <taxon>Bacteria</taxon>
        <taxon>Pseudomonadati</taxon>
        <taxon>Pseudomonadota</taxon>
        <taxon>Alphaproteobacteria</taxon>
        <taxon>Acetobacterales</taxon>
        <taxon>Acetobacteraceae</taxon>
        <taxon>Acetobacter</taxon>
    </lineage>
</organism>
<sequence>MAIPDSPVTLNDTTIKAFQTDGVTVVRGVFTAWIEALRAGMDATMATPSPLERSYHPEGSAPFFRDLCNWQRIPQFRNFVEHSPAGAVAAQLMQAQEVRFFHDHELVKEPGTTLVTPWHQDSPYYCVTGEKTLSLWIPLDPVAKEQCLECVAGSHHWGITHRPRRFDGSRLYEDDSMPEMPDIDANRDLYTIRSWDLAPGDAIAFDFRIIHGAPATTSNTQRRRVFSARWVGDNARFADRGGKGSPPFPHVSLKDGDLLDGPDFPMIYKVAS</sequence>
<gene>
    <name evidence="1" type="ORF">AD947_04150</name>
</gene>
<dbReference type="Proteomes" id="UP000075411">
    <property type="component" value="Unassembled WGS sequence"/>
</dbReference>
<dbReference type="RefSeq" id="WP_061487615.1">
    <property type="nucleotide sequence ID" value="NZ_LHZT01000105.1"/>
</dbReference>
<dbReference type="GO" id="GO:0016706">
    <property type="term" value="F:2-oxoglutarate-dependent dioxygenase activity"/>
    <property type="evidence" value="ECO:0007669"/>
    <property type="project" value="UniProtKB-ARBA"/>
</dbReference>
<dbReference type="OrthoDB" id="2560571at2"/>
<keyword evidence="1" id="KW-0223">Dioxygenase</keyword>
<dbReference type="Gene3D" id="2.60.120.620">
    <property type="entry name" value="q2cbj1_9rhob like domain"/>
    <property type="match status" value="1"/>
</dbReference>
<dbReference type="PANTHER" id="PTHR20883:SF49">
    <property type="entry name" value="PHYTANOYL-COA DIOXYGENASE"/>
    <property type="match status" value="1"/>
</dbReference>
<dbReference type="InterPro" id="IPR008775">
    <property type="entry name" value="Phytyl_CoA_dOase-like"/>
</dbReference>
<dbReference type="Pfam" id="PF05721">
    <property type="entry name" value="PhyH"/>
    <property type="match status" value="1"/>
</dbReference>
<evidence type="ECO:0000313" key="2">
    <source>
        <dbReference type="Proteomes" id="UP000075411"/>
    </source>
</evidence>
<accession>A0A149U229</accession>
<protein>
    <submittedName>
        <fullName evidence="1">Phytanoyl-CoA dioxygenase</fullName>
    </submittedName>
</protein>
<dbReference type="EMBL" id="LHZT01000105">
    <property type="protein sequence ID" value="KXV59430.1"/>
    <property type="molecule type" value="Genomic_DNA"/>
</dbReference>
<name>A0A149U229_9PROT</name>